<dbReference type="Gene3D" id="3.40.50.1360">
    <property type="match status" value="1"/>
</dbReference>
<dbReference type="GO" id="GO:0005975">
    <property type="term" value="P:carbohydrate metabolic process"/>
    <property type="evidence" value="ECO:0007669"/>
    <property type="project" value="InterPro"/>
</dbReference>
<organism evidence="2 3">
    <name type="scientific">Candidatus Sediminicultor quintus</name>
    <dbReference type="NCBI Taxonomy" id="1797291"/>
    <lineage>
        <taxon>Bacteria</taxon>
        <taxon>Pseudomonadati</taxon>
        <taxon>Atribacterota</taxon>
        <taxon>Candidatus Phoenicimicrobiia</taxon>
        <taxon>Candidatus Pheonicimicrobiales</taxon>
        <taxon>Candidatus Phoenicimicrobiaceae</taxon>
        <taxon>Candidatus Sediminicultor</taxon>
    </lineage>
</organism>
<sequence length="258" mass="29234">MVMKDRFMTDALSVYICDDRTELGHLSAKAVYDKINELFKTREEINLLFAAAPSQNEFLEALTAYEDIPWQRINAFHMDEYIGLDYNAPQRFGNFLKERIFGSVPFKSVNYIEGNSKEPEQECQRYGELLKKHPLDIACTGIGENGHLAFNDPHVANFHENKLVKIVALDERSRRQQVNDGCFSHITLVPKDALTLTVPAIVAANYIVCMVPGSTKAEAVRNMLYGEISERCPASVLRLHRAASLYLDQDSAKLLYRG</sequence>
<dbReference type="GO" id="GO:0004342">
    <property type="term" value="F:glucosamine-6-phosphate deaminase activity"/>
    <property type="evidence" value="ECO:0007669"/>
    <property type="project" value="InterPro"/>
</dbReference>
<dbReference type="GO" id="GO:0006043">
    <property type="term" value="P:glucosamine catabolic process"/>
    <property type="evidence" value="ECO:0007669"/>
    <property type="project" value="TreeGrafter"/>
</dbReference>
<dbReference type="GO" id="GO:0006046">
    <property type="term" value="P:N-acetylglucosamine catabolic process"/>
    <property type="evidence" value="ECO:0007669"/>
    <property type="project" value="TreeGrafter"/>
</dbReference>
<dbReference type="AlphaFoldDB" id="A0A1F5AEL0"/>
<dbReference type="Pfam" id="PF01182">
    <property type="entry name" value="Glucosamine_iso"/>
    <property type="match status" value="1"/>
</dbReference>
<dbReference type="InterPro" id="IPR004547">
    <property type="entry name" value="Glucosamine6P_isomerase"/>
</dbReference>
<reference evidence="2 3" key="1">
    <citation type="journal article" date="2016" name="Nat. Commun.">
        <title>Thousands of microbial genomes shed light on interconnected biogeochemical processes in an aquifer system.</title>
        <authorList>
            <person name="Anantharaman K."/>
            <person name="Brown C.T."/>
            <person name="Hug L.A."/>
            <person name="Sharon I."/>
            <person name="Castelle C.J."/>
            <person name="Probst A.J."/>
            <person name="Thomas B.C."/>
            <person name="Singh A."/>
            <person name="Wilkins M.J."/>
            <person name="Karaoz U."/>
            <person name="Brodie E.L."/>
            <person name="Williams K.H."/>
            <person name="Hubbard S.S."/>
            <person name="Banfield J.F."/>
        </authorList>
    </citation>
    <scope>NUCLEOTIDE SEQUENCE [LARGE SCALE GENOMIC DNA]</scope>
</reference>
<dbReference type="PANTHER" id="PTHR11280:SF6">
    <property type="entry name" value="GLUCOSAMINE-6-PHOSPHATE ISOMERASE NAGB"/>
    <property type="match status" value="1"/>
</dbReference>
<dbReference type="InterPro" id="IPR037171">
    <property type="entry name" value="NagB/RpiA_transferase-like"/>
</dbReference>
<proteinExistence type="predicted"/>
<feature type="domain" description="Glucosamine/galactosamine-6-phosphate isomerase" evidence="1">
    <location>
        <begin position="19"/>
        <end position="238"/>
    </location>
</feature>
<dbReference type="PANTHER" id="PTHR11280">
    <property type="entry name" value="GLUCOSAMINE-6-PHOSPHATE ISOMERASE"/>
    <property type="match status" value="1"/>
</dbReference>
<dbReference type="GO" id="GO:0019262">
    <property type="term" value="P:N-acetylneuraminate catabolic process"/>
    <property type="evidence" value="ECO:0007669"/>
    <property type="project" value="TreeGrafter"/>
</dbReference>
<dbReference type="STRING" id="1797291.A2V47_05865"/>
<dbReference type="InterPro" id="IPR006148">
    <property type="entry name" value="Glc/Gal-6P_isomerase"/>
</dbReference>
<evidence type="ECO:0000313" key="3">
    <source>
        <dbReference type="Proteomes" id="UP000177701"/>
    </source>
</evidence>
<dbReference type="CDD" id="cd01399">
    <property type="entry name" value="GlcN6P_deaminase"/>
    <property type="match status" value="1"/>
</dbReference>
<accession>A0A1F5AEL0</accession>
<evidence type="ECO:0000313" key="2">
    <source>
        <dbReference type="EMBL" id="OGD16922.1"/>
    </source>
</evidence>
<dbReference type="GO" id="GO:0005737">
    <property type="term" value="C:cytoplasm"/>
    <property type="evidence" value="ECO:0007669"/>
    <property type="project" value="TreeGrafter"/>
</dbReference>
<dbReference type="Proteomes" id="UP000177701">
    <property type="component" value="Unassembled WGS sequence"/>
</dbReference>
<gene>
    <name evidence="2" type="ORF">A2V47_05865</name>
</gene>
<evidence type="ECO:0000259" key="1">
    <source>
        <dbReference type="Pfam" id="PF01182"/>
    </source>
</evidence>
<name>A0A1F5AEL0_9BACT</name>
<dbReference type="SUPFAM" id="SSF100950">
    <property type="entry name" value="NagB/RpiA/CoA transferase-like"/>
    <property type="match status" value="1"/>
</dbReference>
<protein>
    <submittedName>
        <fullName evidence="2">Glucosamine-6-phosphate deaminase</fullName>
    </submittedName>
</protein>
<comment type="caution">
    <text evidence="2">The sequence shown here is derived from an EMBL/GenBank/DDBJ whole genome shotgun (WGS) entry which is preliminary data.</text>
</comment>
<dbReference type="EMBL" id="MEYH01000022">
    <property type="protein sequence ID" value="OGD16922.1"/>
    <property type="molecule type" value="Genomic_DNA"/>
</dbReference>
<dbReference type="GO" id="GO:0042802">
    <property type="term" value="F:identical protein binding"/>
    <property type="evidence" value="ECO:0007669"/>
    <property type="project" value="TreeGrafter"/>
</dbReference>